<reference evidence="2 3" key="1">
    <citation type="journal article" date="2017" name="Nat. Commun.">
        <title>Genome assembly with in vitro proximity ligation data and whole-genome triplication in lettuce.</title>
        <authorList>
            <person name="Reyes-Chin-Wo S."/>
            <person name="Wang Z."/>
            <person name="Yang X."/>
            <person name="Kozik A."/>
            <person name="Arikit S."/>
            <person name="Song C."/>
            <person name="Xia L."/>
            <person name="Froenicke L."/>
            <person name="Lavelle D.O."/>
            <person name="Truco M.J."/>
            <person name="Xia R."/>
            <person name="Zhu S."/>
            <person name="Xu C."/>
            <person name="Xu H."/>
            <person name="Xu X."/>
            <person name="Cox K."/>
            <person name="Korf I."/>
            <person name="Meyers B.C."/>
            <person name="Michelmore R.W."/>
        </authorList>
    </citation>
    <scope>NUCLEOTIDE SEQUENCE [LARGE SCALE GENOMIC DNA]</scope>
    <source>
        <strain evidence="3">cv. Salinas</strain>
        <tissue evidence="2">Seedlings</tissue>
    </source>
</reference>
<gene>
    <name evidence="2" type="ORF">LSAT_V11C200056860</name>
</gene>
<feature type="compositionally biased region" description="Basic and acidic residues" evidence="1">
    <location>
        <begin position="1"/>
        <end position="15"/>
    </location>
</feature>
<evidence type="ECO:0000256" key="1">
    <source>
        <dbReference type="SAM" id="MobiDB-lite"/>
    </source>
</evidence>
<comment type="caution">
    <text evidence="2">The sequence shown here is derived from an EMBL/GenBank/DDBJ whole genome shotgun (WGS) entry which is preliminary data.</text>
</comment>
<feature type="compositionally biased region" description="Basic residues" evidence="1">
    <location>
        <begin position="108"/>
        <end position="131"/>
    </location>
</feature>
<keyword evidence="3" id="KW-1185">Reference proteome</keyword>
<proteinExistence type="predicted"/>
<dbReference type="EMBL" id="NBSK02000002">
    <property type="protein sequence ID" value="KAJ0223767.1"/>
    <property type="molecule type" value="Genomic_DNA"/>
</dbReference>
<evidence type="ECO:0000313" key="2">
    <source>
        <dbReference type="EMBL" id="KAJ0223767.1"/>
    </source>
</evidence>
<dbReference type="PANTHER" id="PTHR33018">
    <property type="entry name" value="OS10G0338966 PROTEIN-RELATED"/>
    <property type="match status" value="1"/>
</dbReference>
<dbReference type="AlphaFoldDB" id="A0A9R1WJ87"/>
<protein>
    <submittedName>
        <fullName evidence="2">Uncharacterized protein</fullName>
    </submittedName>
</protein>
<feature type="region of interest" description="Disordered" evidence="1">
    <location>
        <begin position="1"/>
        <end position="27"/>
    </location>
</feature>
<evidence type="ECO:0000313" key="3">
    <source>
        <dbReference type="Proteomes" id="UP000235145"/>
    </source>
</evidence>
<dbReference type="PANTHER" id="PTHR33018:SF31">
    <property type="entry name" value="TRANSPOSASE, PTTA_EN_SPM, PLANT"/>
    <property type="match status" value="1"/>
</dbReference>
<dbReference type="Proteomes" id="UP000235145">
    <property type="component" value="Unassembled WGS sequence"/>
</dbReference>
<name>A0A9R1WJ87_LACSA</name>
<feature type="region of interest" description="Disordered" evidence="1">
    <location>
        <begin position="107"/>
        <end position="131"/>
    </location>
</feature>
<sequence>MESDSASDHDEDSKQRSPTTKVKANKVKHVVTYNKKVSRLEKKPQNYLLLRWRNSKHYLYAKFIKNRSKDPKENLLKPPKDYPFIKKEDWKVFVSHRVTKKWEEKSMKAKNTHAHHKYHHHLSRKRICQTH</sequence>
<accession>A0A9R1WJ87</accession>
<organism evidence="2 3">
    <name type="scientific">Lactuca sativa</name>
    <name type="common">Garden lettuce</name>
    <dbReference type="NCBI Taxonomy" id="4236"/>
    <lineage>
        <taxon>Eukaryota</taxon>
        <taxon>Viridiplantae</taxon>
        <taxon>Streptophyta</taxon>
        <taxon>Embryophyta</taxon>
        <taxon>Tracheophyta</taxon>
        <taxon>Spermatophyta</taxon>
        <taxon>Magnoliopsida</taxon>
        <taxon>eudicotyledons</taxon>
        <taxon>Gunneridae</taxon>
        <taxon>Pentapetalae</taxon>
        <taxon>asterids</taxon>
        <taxon>campanulids</taxon>
        <taxon>Asterales</taxon>
        <taxon>Asteraceae</taxon>
        <taxon>Cichorioideae</taxon>
        <taxon>Cichorieae</taxon>
        <taxon>Lactucinae</taxon>
        <taxon>Lactuca</taxon>
    </lineage>
</organism>